<keyword evidence="3" id="KW-1185">Reference proteome</keyword>
<proteinExistence type="predicted"/>
<reference evidence="2 3" key="1">
    <citation type="submission" date="2022-05" db="EMBL/GenBank/DDBJ databases">
        <title>Genome Sequencing of Bee-Associated Microbes.</title>
        <authorList>
            <person name="Dunlap C."/>
        </authorList>
    </citation>
    <scope>NUCLEOTIDE SEQUENCE [LARGE SCALE GENOMIC DNA]</scope>
    <source>
        <strain evidence="2 3">NRRL B-04010</strain>
    </source>
</reference>
<dbReference type="Proteomes" id="UP001527181">
    <property type="component" value="Unassembled WGS sequence"/>
</dbReference>
<sequence length="157" mass="17494">MLYMLLHKQKDLHLPLGMTQALTDQLLRVITLNNPDQAQLIISVARGASKKLSSSVTKKTTRSVSWSGGVSIPSGASSKLDASVTEEESRTYSKEETWTGPSEGSAYITRNYYFTGFRDYGSFKITGVDWPSGDSYGSYTGTYKEPTHYQEWSQDIK</sequence>
<dbReference type="RefSeq" id="WP_268599197.1">
    <property type="nucleotide sequence ID" value="NZ_JAMDNP010000003.1"/>
</dbReference>
<protein>
    <submittedName>
        <fullName evidence="2">Uncharacterized protein</fullName>
    </submittedName>
</protein>
<comment type="caution">
    <text evidence="2">The sequence shown here is derived from an EMBL/GenBank/DDBJ whole genome shotgun (WGS) entry which is preliminary data.</text>
</comment>
<organism evidence="2 3">
    <name type="scientific">Paenibacillus alvei</name>
    <name type="common">Bacillus alvei</name>
    <dbReference type="NCBI Taxonomy" id="44250"/>
    <lineage>
        <taxon>Bacteria</taxon>
        <taxon>Bacillati</taxon>
        <taxon>Bacillota</taxon>
        <taxon>Bacilli</taxon>
        <taxon>Bacillales</taxon>
        <taxon>Paenibacillaceae</taxon>
        <taxon>Paenibacillus</taxon>
    </lineage>
</organism>
<feature type="region of interest" description="Disordered" evidence="1">
    <location>
        <begin position="70"/>
        <end position="100"/>
    </location>
</feature>
<accession>A0ABT4GRB6</accession>
<name>A0ABT4GRB6_PAEAL</name>
<evidence type="ECO:0000313" key="3">
    <source>
        <dbReference type="Proteomes" id="UP001527181"/>
    </source>
</evidence>
<dbReference type="EMBL" id="JAMDNP010000003">
    <property type="protein sequence ID" value="MCY9759242.1"/>
    <property type="molecule type" value="Genomic_DNA"/>
</dbReference>
<evidence type="ECO:0000256" key="1">
    <source>
        <dbReference type="SAM" id="MobiDB-lite"/>
    </source>
</evidence>
<gene>
    <name evidence="2" type="ORF">M5X12_01515</name>
</gene>
<evidence type="ECO:0000313" key="2">
    <source>
        <dbReference type="EMBL" id="MCY9759242.1"/>
    </source>
</evidence>
<feature type="compositionally biased region" description="Basic and acidic residues" evidence="1">
    <location>
        <begin position="87"/>
        <end position="97"/>
    </location>
</feature>